<evidence type="ECO:0000313" key="3">
    <source>
        <dbReference type="EMBL" id="SEC44489.1"/>
    </source>
</evidence>
<keyword evidence="2" id="KW-1133">Transmembrane helix</keyword>
<dbReference type="RefSeq" id="WP_074817259.1">
    <property type="nucleotide sequence ID" value="NZ_FNTI01000001.1"/>
</dbReference>
<accession>A0A1M6UCU6</accession>
<keyword evidence="2" id="KW-0812">Transmembrane</keyword>
<protein>
    <submittedName>
        <fullName evidence="3">Uncharacterized protein</fullName>
    </submittedName>
</protein>
<reference evidence="3 4" key="1">
    <citation type="submission" date="2016-10" db="EMBL/GenBank/DDBJ databases">
        <authorList>
            <person name="de Groot N.N."/>
        </authorList>
    </citation>
    <scope>NUCLEOTIDE SEQUENCE [LARGE SCALE GENOMIC DNA]</scope>
    <source>
        <strain evidence="3 4">GAS522</strain>
    </source>
</reference>
<evidence type="ECO:0000256" key="1">
    <source>
        <dbReference type="SAM" id="MobiDB-lite"/>
    </source>
</evidence>
<dbReference type="AlphaFoldDB" id="A0A1M6UCU6"/>
<gene>
    <name evidence="3" type="ORF">SAMN05444171_1429</name>
</gene>
<feature type="transmembrane region" description="Helical" evidence="2">
    <location>
        <begin position="29"/>
        <end position="47"/>
    </location>
</feature>
<dbReference type="OrthoDB" id="8253772at2"/>
<keyword evidence="2" id="KW-0472">Membrane</keyword>
<sequence length="121" mass="13047">MIIFLIALAASALLGLTTGFVFRVWANLVVAPLVAFGSAVALFYHGFGFLEGIFATIACLFASQAAYLLGVFLVTPDAGVQSFLAEHVFDNEPGENCERDITGNQQEKRHEQPSRSLPPDT</sequence>
<organism evidence="3 4">
    <name type="scientific">Bradyrhizobium lablabi</name>
    <dbReference type="NCBI Taxonomy" id="722472"/>
    <lineage>
        <taxon>Bacteria</taxon>
        <taxon>Pseudomonadati</taxon>
        <taxon>Pseudomonadota</taxon>
        <taxon>Alphaproteobacteria</taxon>
        <taxon>Hyphomicrobiales</taxon>
        <taxon>Nitrobacteraceae</taxon>
        <taxon>Bradyrhizobium</taxon>
    </lineage>
</organism>
<name>A0A1M6UCU6_9BRAD</name>
<proteinExistence type="predicted"/>
<dbReference type="Proteomes" id="UP000183208">
    <property type="component" value="Unassembled WGS sequence"/>
</dbReference>
<evidence type="ECO:0000256" key="2">
    <source>
        <dbReference type="SAM" id="Phobius"/>
    </source>
</evidence>
<dbReference type="EMBL" id="FNTI01000001">
    <property type="protein sequence ID" value="SEC44489.1"/>
    <property type="molecule type" value="Genomic_DNA"/>
</dbReference>
<feature type="transmembrane region" description="Helical" evidence="2">
    <location>
        <begin position="54"/>
        <end position="74"/>
    </location>
</feature>
<feature type="region of interest" description="Disordered" evidence="1">
    <location>
        <begin position="94"/>
        <end position="121"/>
    </location>
</feature>
<feature type="compositionally biased region" description="Basic and acidic residues" evidence="1">
    <location>
        <begin position="96"/>
        <end position="113"/>
    </location>
</feature>
<evidence type="ECO:0000313" key="4">
    <source>
        <dbReference type="Proteomes" id="UP000183208"/>
    </source>
</evidence>